<dbReference type="EMBL" id="CAJNAP010000001">
    <property type="protein sequence ID" value="CAE6486362.1"/>
    <property type="molecule type" value="Genomic_DNA"/>
</dbReference>
<organism evidence="1 2">
    <name type="scientific">Nitrosomonas nitrosa</name>
    <dbReference type="NCBI Taxonomy" id="52442"/>
    <lineage>
        <taxon>Bacteria</taxon>
        <taxon>Pseudomonadati</taxon>
        <taxon>Pseudomonadota</taxon>
        <taxon>Betaproteobacteria</taxon>
        <taxon>Nitrosomonadales</taxon>
        <taxon>Nitrosomonadaceae</taxon>
        <taxon>Nitrosomonas</taxon>
    </lineage>
</organism>
<protein>
    <submittedName>
        <fullName evidence="1">Uncharacterized protein</fullName>
    </submittedName>
</protein>
<dbReference type="AlphaFoldDB" id="A0A8H8YYS7"/>
<accession>A0A8H8YYS7</accession>
<reference evidence="1" key="1">
    <citation type="submission" date="2021-02" db="EMBL/GenBank/DDBJ databases">
        <authorList>
            <person name="Han P."/>
        </authorList>
    </citation>
    <scope>NUCLEOTIDE SEQUENCE</scope>
    <source>
        <strain evidence="1">Nitrosomonas nitrosa 18-3D</strain>
    </source>
</reference>
<sequence>MILNYLFSYVRQRTEQWAHTKDNKNYRNHEIESRDNLQVRTKSFNIFNAGEKMYGYQK</sequence>
<evidence type="ECO:0000313" key="2">
    <source>
        <dbReference type="Proteomes" id="UP000601736"/>
    </source>
</evidence>
<proteinExistence type="predicted"/>
<dbReference type="Proteomes" id="UP000601736">
    <property type="component" value="Unassembled WGS sequence"/>
</dbReference>
<name>A0A8H8YYS7_9PROT</name>
<evidence type="ECO:0000313" key="1">
    <source>
        <dbReference type="EMBL" id="CAE6486362.1"/>
    </source>
</evidence>
<gene>
    <name evidence="1" type="ORF">NMYAN_10395</name>
</gene>
<comment type="caution">
    <text evidence="1">The sequence shown here is derived from an EMBL/GenBank/DDBJ whole genome shotgun (WGS) entry which is preliminary data.</text>
</comment>